<feature type="non-terminal residue" evidence="3">
    <location>
        <position position="1"/>
    </location>
</feature>
<dbReference type="InterPro" id="IPR027417">
    <property type="entry name" value="P-loop_NTPase"/>
</dbReference>
<proteinExistence type="predicted"/>
<evidence type="ECO:0000313" key="3">
    <source>
        <dbReference type="EMBL" id="GAH08753.1"/>
    </source>
</evidence>
<gene>
    <name evidence="3" type="ORF">S01H4_59479</name>
</gene>
<evidence type="ECO:0000256" key="1">
    <source>
        <dbReference type="SAM" id="Phobius"/>
    </source>
</evidence>
<dbReference type="AlphaFoldDB" id="X1EJC2"/>
<reference evidence="3" key="1">
    <citation type="journal article" date="2014" name="Front. Microbiol.">
        <title>High frequency of phylogenetically diverse reductive dehalogenase-homologous genes in deep subseafloor sedimentary metagenomes.</title>
        <authorList>
            <person name="Kawai M."/>
            <person name="Futagami T."/>
            <person name="Toyoda A."/>
            <person name="Takaki Y."/>
            <person name="Nishi S."/>
            <person name="Hori S."/>
            <person name="Arai W."/>
            <person name="Tsubouchi T."/>
            <person name="Morono Y."/>
            <person name="Uchiyama I."/>
            <person name="Ito T."/>
            <person name="Fujiyama A."/>
            <person name="Inagaki F."/>
            <person name="Takami H."/>
        </authorList>
    </citation>
    <scope>NUCLEOTIDE SEQUENCE</scope>
    <source>
        <strain evidence="3">Expedition CK06-06</strain>
    </source>
</reference>
<dbReference type="Gene3D" id="3.40.50.300">
    <property type="entry name" value="P-loop containing nucleotide triphosphate hydrolases"/>
    <property type="match status" value="1"/>
</dbReference>
<comment type="caution">
    <text evidence="3">The sequence shown here is derived from an EMBL/GenBank/DDBJ whole genome shotgun (WGS) entry which is preliminary data.</text>
</comment>
<feature type="transmembrane region" description="Helical" evidence="1">
    <location>
        <begin position="131"/>
        <end position="153"/>
    </location>
</feature>
<protein>
    <recommendedName>
        <fullName evidence="2">NrS-1 polymerase-like helicase domain-containing protein</fullName>
    </recommendedName>
</protein>
<sequence>ELKDHTFEYLSLRQIPVNYDGKMQCDAIDKFFSEIFLKKDLKSIYEIIGLCLTPIMEYQKAFMFYGDGNNGKTTFLNLLTYFIGSNNKSGVDISDFGKPFRMAQLEGKLVNIVSDISSIPKIIMRIRNFKLYVGNEFIYCITLHFSIIIYWYLSKA</sequence>
<keyword evidence="1" id="KW-1133">Transmembrane helix</keyword>
<organism evidence="3">
    <name type="scientific">marine sediment metagenome</name>
    <dbReference type="NCBI Taxonomy" id="412755"/>
    <lineage>
        <taxon>unclassified sequences</taxon>
        <taxon>metagenomes</taxon>
        <taxon>ecological metagenomes</taxon>
    </lineage>
</organism>
<feature type="domain" description="NrS-1 polymerase-like helicase" evidence="2">
    <location>
        <begin position="64"/>
        <end position="118"/>
    </location>
</feature>
<name>X1EJC2_9ZZZZ</name>
<dbReference type="InterPro" id="IPR045455">
    <property type="entry name" value="NrS-1_pol-like_helicase"/>
</dbReference>
<accession>X1EJC2</accession>
<keyword evidence="1" id="KW-0472">Membrane</keyword>
<dbReference type="Pfam" id="PF19263">
    <property type="entry name" value="DUF5906"/>
    <property type="match status" value="1"/>
</dbReference>
<dbReference type="EMBL" id="BART01034888">
    <property type="protein sequence ID" value="GAH08753.1"/>
    <property type="molecule type" value="Genomic_DNA"/>
</dbReference>
<keyword evidence="1" id="KW-0812">Transmembrane</keyword>
<evidence type="ECO:0000259" key="2">
    <source>
        <dbReference type="Pfam" id="PF19263"/>
    </source>
</evidence>
<dbReference type="SUPFAM" id="SSF52540">
    <property type="entry name" value="P-loop containing nucleoside triphosphate hydrolases"/>
    <property type="match status" value="1"/>
</dbReference>